<comment type="similarity">
    <text evidence="1 8">Belongs to the TRAFAC class myosin-kinesin ATPase superfamily. Myosin family.</text>
</comment>
<feature type="binding site" evidence="8">
    <location>
        <begin position="170"/>
        <end position="177"/>
    </location>
    <ligand>
        <name>ATP</name>
        <dbReference type="ChEBI" id="CHEBI:30616"/>
    </ligand>
</feature>
<evidence type="ECO:0000256" key="2">
    <source>
        <dbReference type="ARBA" id="ARBA00022741"/>
    </source>
</evidence>
<keyword evidence="4 9" id="KW-0175">Coiled coil</keyword>
<dbReference type="PROSITE" id="PS51456">
    <property type="entry name" value="MYOSIN_MOTOR"/>
    <property type="match status" value="1"/>
</dbReference>
<keyword evidence="6 8" id="KW-0505">Motor protein</keyword>
<dbReference type="GO" id="GO:0016020">
    <property type="term" value="C:membrane"/>
    <property type="evidence" value="ECO:0007669"/>
    <property type="project" value="TreeGrafter"/>
</dbReference>
<feature type="coiled-coil region" evidence="9">
    <location>
        <begin position="1246"/>
        <end position="1273"/>
    </location>
</feature>
<feature type="coiled-coil region" evidence="9">
    <location>
        <begin position="1406"/>
        <end position="1496"/>
    </location>
</feature>
<evidence type="ECO:0000313" key="11">
    <source>
        <dbReference type="EMBL" id="VEU19599.1"/>
    </source>
</evidence>
<organism evidence="11 12">
    <name type="scientific">Brettanomyces naardenensis</name>
    <name type="common">Yeast</name>
    <dbReference type="NCBI Taxonomy" id="13370"/>
    <lineage>
        <taxon>Eukaryota</taxon>
        <taxon>Fungi</taxon>
        <taxon>Dikarya</taxon>
        <taxon>Ascomycota</taxon>
        <taxon>Saccharomycotina</taxon>
        <taxon>Pichiomycetes</taxon>
        <taxon>Pichiales</taxon>
        <taxon>Pichiaceae</taxon>
        <taxon>Brettanomyces</taxon>
    </lineage>
</organism>
<dbReference type="InterPro" id="IPR027417">
    <property type="entry name" value="P-loop_NTPase"/>
</dbReference>
<dbReference type="OrthoDB" id="6108017at2759"/>
<evidence type="ECO:0000259" key="10">
    <source>
        <dbReference type="PROSITE" id="PS51456"/>
    </source>
</evidence>
<keyword evidence="12" id="KW-1185">Reference proteome</keyword>
<dbReference type="GO" id="GO:0016459">
    <property type="term" value="C:myosin complex"/>
    <property type="evidence" value="ECO:0007669"/>
    <property type="project" value="UniProtKB-KW"/>
</dbReference>
<keyword evidence="2 8" id="KW-0547">Nucleotide-binding</keyword>
<evidence type="ECO:0000256" key="9">
    <source>
        <dbReference type="SAM" id="Coils"/>
    </source>
</evidence>
<evidence type="ECO:0000256" key="7">
    <source>
        <dbReference type="ARBA" id="ARBA00023203"/>
    </source>
</evidence>
<dbReference type="FunCoup" id="A0A448YFD1">
    <property type="interactions" value="392"/>
</dbReference>
<dbReference type="CDD" id="cd01377">
    <property type="entry name" value="MYSc_class_II"/>
    <property type="match status" value="1"/>
</dbReference>
<feature type="region of interest" description="Actin-binding" evidence="8">
    <location>
        <begin position="657"/>
        <end position="679"/>
    </location>
</feature>
<dbReference type="PANTHER" id="PTHR13140:SF857">
    <property type="entry name" value="MYOSIN-11"/>
    <property type="match status" value="1"/>
</dbReference>
<dbReference type="PRINTS" id="PR00193">
    <property type="entry name" value="MYOSINHEAVY"/>
</dbReference>
<protein>
    <submittedName>
        <fullName evidence="11">DEKNAAC100837</fullName>
    </submittedName>
</protein>
<reference evidence="11 12" key="1">
    <citation type="submission" date="2018-12" db="EMBL/GenBank/DDBJ databases">
        <authorList>
            <person name="Tiukova I."/>
            <person name="Dainat J."/>
        </authorList>
    </citation>
    <scope>NUCLEOTIDE SEQUENCE [LARGE SCALE GENOMIC DNA]</scope>
</reference>
<evidence type="ECO:0000256" key="8">
    <source>
        <dbReference type="PROSITE-ProRule" id="PRU00782"/>
    </source>
</evidence>
<dbReference type="FunFam" id="1.10.10.820:FF:000001">
    <property type="entry name" value="Myosin heavy chain"/>
    <property type="match status" value="1"/>
</dbReference>
<dbReference type="GO" id="GO:0007015">
    <property type="term" value="P:actin filament organization"/>
    <property type="evidence" value="ECO:0007669"/>
    <property type="project" value="TreeGrafter"/>
</dbReference>
<dbReference type="PANTHER" id="PTHR13140">
    <property type="entry name" value="MYOSIN"/>
    <property type="match status" value="1"/>
</dbReference>
<evidence type="ECO:0000256" key="6">
    <source>
        <dbReference type="ARBA" id="ARBA00023175"/>
    </source>
</evidence>
<sequence length="1840" mass="211643">MVFEGSVWVPDRTETFKKGKVVEALEDGKKYRVRLDGSDRSQVFEAKDVQRCNPPSFEKCDDMASLTFLNEPSVVSNLKLRYEENNIYTYSGLFLVAVNPYKELNIYNQDFIRLYKDSRKKPAATTEQKENSDTPISLRAIVKPHIFSISEEAYQYLLRDNQDQSILVTGESGAGKTENTKKVIQYILNVSTSDKNKAAALRFENQIMQANPILESFGNATTVRNLNSSRFGKFVKINVLPTTKELTGAHIDWYLLEKSRVVMQDENERNYHIFYELLKGASTDTLSKLGLSRSINRYTYLQNDKVKSINDQAEFANLENAFDIMNFGSDDKLNVYKVLSIILHLGNITFRNSMNDTRQAILSDESESAVEAIAKLLQVPAGMLKKAILTSKARAGREIITQSRTASQAKFAVDALSKSLYERLFQYLVDKINENFDTNTIFTMEKANYIGILDIAGFEIFKKNSFEQLCINYTNEKLQQFFNHHMFVLEQSEYLKEGISWKYIDFGHELKPTIELIEGSREKKCNIFSILDEECIVPKGTDQSFLEKLFDELESKDRKAEKKKLSFKPNKVRDGFVVKHYAGEVSYSVDGWLDKNKDPLSSTMVDLLSDSKNIFISDMFESQDKLMSNLSSSPVKGGKQRRSGIFRTVAQRHKEQLTDLMQQLSRTHPHFVRCILPNSNKAAGEFNNKLVLEQLRCNGVLEGIRIARSGYPNRITFEKFAKRYALLADDSSTEGASHKHVCELILKDMNLDPDVYKVGLTKLFFRNGVLASLEKDKQAKLNKIITRFEAMVRGTLSRNRLKQKIAEYRASKLIIHNFKNYGKLAKDPWFRLISQLKPTLLDSSAVESHYIGKIQKLESKITDLTAKVENEVTAKRELQAQFNALQKSISNDRELLDDKDKNLASSRKKIVTLEKDMQEKVEMLEKLEGDRSSAKSELQLQREKLGAEISELQSKSEEQLKATETLKEEVKMLKTCIEAKEKEITNTKRKLEDNRSNLDKSLKETETRLREITVENRKLKDSVDTKEASVREYKLAVREKESELARAKAELDRSKATSITEAEQYSSEEVRRMRVKYKQMKHDFAEVKNLLDDKINDEIDFDKGKQKYVTEIAKLRDHLSGLKQELELEKKLSSDLQAQLKDARSDNERLLMMKKSYDVKLAELNFRLSSIPKAAPMVFSGDAKVMHDEMEMLQTRLAAESYENRQLRARLRKGTGDASLSDSTRLSVSAMASTKPGSDSAMKNELLLERAANKRLERLNVELQKQLLQQKNNTREIHGLERAEDDYHTKYQLAQMQIQNLQDRLKQSQLPSEQPLRDATRNVSNIENVDVTMDPMGKESLIMRQENLRLSSRLNETQTKLKRLQLTSDSSFVQQEEMAKLKMRLKIIGSKNVSLQESVDFYKARAENYFNKIEAAEVAVQSAKRARDMAVNELDQTKLQLEKAQDEFKLSDANVAKLNARIRDTEKELADKLFELRKLQEAYSALKEKHENAELLRASTSSIQTQSRDKELKMMNEDLIKSMNKETDLGKQIKNITIQMEVAKRESQSLKFSNVELNKEKDRLTKLLNETISSRNAAQTQNKEYSMKVSNLSSQIKAFKTANDDLLGERNNLLESKRALEKKVADISAEFEKHLEKVKTDASNAVSVIQLSTRLKESGGEIAELRRRLSSYQHDVEGSNEAAKKMRDEALMVIEENKALTKYNIGLKSKIEELQGKYEEEMHTQDDHWTNRVQELEDKIYMSNATKRDDEQRVYNLQRTIKNLEQQRDMQETSIKRSADQIEYLQQTVNRMESSISELQRKDAENVLKLKRSQREIQDSKERALTLEKELLEWRAGVTA</sequence>
<proteinExistence type="inferred from homology"/>
<feature type="domain" description="Myosin motor" evidence="10">
    <location>
        <begin position="58"/>
        <end position="778"/>
    </location>
</feature>
<keyword evidence="5 8" id="KW-0518">Myosin</keyword>
<evidence type="ECO:0000256" key="4">
    <source>
        <dbReference type="ARBA" id="ARBA00023054"/>
    </source>
</evidence>
<dbReference type="Proteomes" id="UP000290900">
    <property type="component" value="Unassembled WGS sequence"/>
</dbReference>
<dbReference type="InParanoid" id="A0A448YFD1"/>
<dbReference type="InterPro" id="IPR001609">
    <property type="entry name" value="Myosin_head_motor_dom-like"/>
</dbReference>
<dbReference type="SUPFAM" id="SSF52540">
    <property type="entry name" value="P-loop containing nucleoside triphosphate hydrolases"/>
    <property type="match status" value="1"/>
</dbReference>
<dbReference type="GO" id="GO:0005524">
    <property type="term" value="F:ATP binding"/>
    <property type="evidence" value="ECO:0007669"/>
    <property type="project" value="UniProtKB-UniRule"/>
</dbReference>
<dbReference type="Gene3D" id="1.10.10.820">
    <property type="match status" value="1"/>
</dbReference>
<feature type="coiled-coil region" evidence="9">
    <location>
        <begin position="854"/>
        <end position="1057"/>
    </location>
</feature>
<dbReference type="Gene3D" id="6.20.240.20">
    <property type="match status" value="1"/>
</dbReference>
<dbReference type="Gene3D" id="4.10.270.10">
    <property type="entry name" value="Myosin, subunit A"/>
    <property type="match status" value="1"/>
</dbReference>
<dbReference type="GO" id="GO:0005737">
    <property type="term" value="C:cytoplasm"/>
    <property type="evidence" value="ECO:0007669"/>
    <property type="project" value="TreeGrafter"/>
</dbReference>
<name>A0A448YFD1_BRENA</name>
<gene>
    <name evidence="11" type="ORF">BRENAR_LOCUS336</name>
</gene>
<feature type="coiled-coil region" evidence="9">
    <location>
        <begin position="1105"/>
        <end position="1146"/>
    </location>
</feature>
<feature type="coiled-coil region" evidence="9">
    <location>
        <begin position="1603"/>
        <end position="1682"/>
    </location>
</feature>
<dbReference type="InterPro" id="IPR036961">
    <property type="entry name" value="Kinesin_motor_dom_sf"/>
</dbReference>
<dbReference type="EMBL" id="CAACVR010000001">
    <property type="protein sequence ID" value="VEU19599.1"/>
    <property type="molecule type" value="Genomic_DNA"/>
</dbReference>
<feature type="coiled-coil region" evidence="9">
    <location>
        <begin position="1747"/>
        <end position="1830"/>
    </location>
</feature>
<dbReference type="Gene3D" id="1.20.120.720">
    <property type="entry name" value="Myosin VI head, motor domain, U50 subdomain"/>
    <property type="match status" value="1"/>
</dbReference>
<dbReference type="SMART" id="SM00242">
    <property type="entry name" value="MYSc"/>
    <property type="match status" value="1"/>
</dbReference>
<keyword evidence="7 8" id="KW-0009">Actin-binding</keyword>
<dbReference type="STRING" id="13370.A0A448YFD1"/>
<dbReference type="Gene3D" id="1.20.58.530">
    <property type="match status" value="1"/>
</dbReference>
<dbReference type="PROSITE" id="PS50096">
    <property type="entry name" value="IQ"/>
    <property type="match status" value="1"/>
</dbReference>
<dbReference type="Gene3D" id="3.40.850.10">
    <property type="entry name" value="Kinesin motor domain"/>
    <property type="match status" value="1"/>
</dbReference>
<dbReference type="GO" id="GO:0051015">
    <property type="term" value="F:actin filament binding"/>
    <property type="evidence" value="ECO:0007669"/>
    <property type="project" value="TreeGrafter"/>
</dbReference>
<evidence type="ECO:0000256" key="1">
    <source>
        <dbReference type="ARBA" id="ARBA00008314"/>
    </source>
</evidence>
<evidence type="ECO:0000256" key="3">
    <source>
        <dbReference type="ARBA" id="ARBA00022840"/>
    </source>
</evidence>
<accession>A0A448YFD1</accession>
<keyword evidence="3 8" id="KW-0067">ATP-binding</keyword>
<dbReference type="GO" id="GO:0000146">
    <property type="term" value="F:microfilament motor activity"/>
    <property type="evidence" value="ECO:0007669"/>
    <property type="project" value="TreeGrafter"/>
</dbReference>
<evidence type="ECO:0000256" key="5">
    <source>
        <dbReference type="ARBA" id="ARBA00023123"/>
    </source>
</evidence>
<dbReference type="Pfam" id="PF00063">
    <property type="entry name" value="Myosin_head"/>
    <property type="match status" value="1"/>
</dbReference>
<evidence type="ECO:0000313" key="12">
    <source>
        <dbReference type="Proteomes" id="UP000290900"/>
    </source>
</evidence>